<evidence type="ECO:0008006" key="4">
    <source>
        <dbReference type="Google" id="ProtNLM"/>
    </source>
</evidence>
<protein>
    <recommendedName>
        <fullName evidence="4">Protein takeout-like Protein</fullName>
    </recommendedName>
</protein>
<dbReference type="InterPro" id="IPR038606">
    <property type="entry name" value="To_sf"/>
</dbReference>
<dbReference type="InterPro" id="IPR010562">
    <property type="entry name" value="Haemolymph_juvenile_hormone-bd"/>
</dbReference>
<evidence type="ECO:0000256" key="1">
    <source>
        <dbReference type="SAM" id="SignalP"/>
    </source>
</evidence>
<dbReference type="SMART" id="SM00700">
    <property type="entry name" value="JHBP"/>
    <property type="match status" value="1"/>
</dbReference>
<reference evidence="2 3" key="2">
    <citation type="journal article" date="2010" name="Nucleic Acids Res.">
        <title>BeetleBase in 2010: revisions to provide comprehensive genomic information for Tribolium castaneum.</title>
        <authorList>
            <person name="Kim H.S."/>
            <person name="Murphy T."/>
            <person name="Xia J."/>
            <person name="Caragea D."/>
            <person name="Park Y."/>
            <person name="Beeman R.W."/>
            <person name="Lorenzen M.D."/>
            <person name="Butcher S."/>
            <person name="Manak J.R."/>
            <person name="Brown S.J."/>
        </authorList>
    </citation>
    <scope>GENOME REANNOTATION</scope>
    <source>
        <strain evidence="2 3">Georgia GA2</strain>
    </source>
</reference>
<dbReference type="PANTHER" id="PTHR11008:SF29">
    <property type="entry name" value="IP17226P"/>
    <property type="match status" value="1"/>
</dbReference>
<dbReference type="GO" id="GO:0005615">
    <property type="term" value="C:extracellular space"/>
    <property type="evidence" value="ECO:0000318"/>
    <property type="project" value="GO_Central"/>
</dbReference>
<sequence length="231" mass="24954">MKRFAILSVCVLFGLAVAESEVDSHIEPFIYEDKINETIEALRPDIPDPLKIADLLIKIPEDLDLLSGNASVANFELTGLQGFQVPYLHLAVIGMQLNFTFVLPSINLFTDYKGDLLVANLVPFYGAGKANVHILNAEIQGCAQADLNNGISVKNLRIQLYVESATFDIHGALNNEDFSQILSALLNDLVPSFIDNHQQVISDVLSPIIEGLINAILNGGGSSTPAPTTAP</sequence>
<dbReference type="HOGENOM" id="CLU_1242789_0_0_1"/>
<proteinExistence type="predicted"/>
<dbReference type="FunCoup" id="D6WL23">
    <property type="interactions" value="7"/>
</dbReference>
<dbReference type="InParanoid" id="D6WL23"/>
<dbReference type="EMBL" id="KQ971343">
    <property type="protein sequence ID" value="EFA03522.1"/>
    <property type="molecule type" value="Genomic_DNA"/>
</dbReference>
<dbReference type="AlphaFoldDB" id="D6WL23"/>
<accession>D6WL23</accession>
<keyword evidence="1" id="KW-0732">Signal</keyword>
<dbReference type="Gene3D" id="3.15.10.30">
    <property type="entry name" value="Haemolymph juvenile hormone binding protein"/>
    <property type="match status" value="1"/>
</dbReference>
<dbReference type="OMA" id="DSHIEPF"/>
<evidence type="ECO:0000313" key="3">
    <source>
        <dbReference type="Proteomes" id="UP000007266"/>
    </source>
</evidence>
<dbReference type="PANTHER" id="PTHR11008">
    <property type="entry name" value="PROTEIN TAKEOUT-LIKE PROTEIN"/>
    <property type="match status" value="1"/>
</dbReference>
<dbReference type="GO" id="GO:0007623">
    <property type="term" value="P:circadian rhythm"/>
    <property type="evidence" value="ECO:0000318"/>
    <property type="project" value="GO_Central"/>
</dbReference>
<gene>
    <name evidence="2" type="primary">AUGUSTUS-3.0.2_13524</name>
    <name evidence="2" type="ORF">TcasGA2_TC013524</name>
</gene>
<dbReference type="OrthoDB" id="6747947at2759"/>
<dbReference type="Pfam" id="PF06585">
    <property type="entry name" value="JHBP"/>
    <property type="match status" value="1"/>
</dbReference>
<evidence type="ECO:0000313" key="2">
    <source>
        <dbReference type="EMBL" id="EFA03522.1"/>
    </source>
</evidence>
<name>D6WL23_TRICA</name>
<feature type="signal peptide" evidence="1">
    <location>
        <begin position="1"/>
        <end position="20"/>
    </location>
</feature>
<dbReference type="KEGG" id="tca:100142033"/>
<feature type="chain" id="PRO_5003089620" description="Protein takeout-like Protein" evidence="1">
    <location>
        <begin position="21"/>
        <end position="231"/>
    </location>
</feature>
<organism evidence="2 3">
    <name type="scientific">Tribolium castaneum</name>
    <name type="common">Red flour beetle</name>
    <dbReference type="NCBI Taxonomy" id="7070"/>
    <lineage>
        <taxon>Eukaryota</taxon>
        <taxon>Metazoa</taxon>
        <taxon>Ecdysozoa</taxon>
        <taxon>Arthropoda</taxon>
        <taxon>Hexapoda</taxon>
        <taxon>Insecta</taxon>
        <taxon>Pterygota</taxon>
        <taxon>Neoptera</taxon>
        <taxon>Endopterygota</taxon>
        <taxon>Coleoptera</taxon>
        <taxon>Polyphaga</taxon>
        <taxon>Cucujiformia</taxon>
        <taxon>Tenebrionidae</taxon>
        <taxon>Tenebrionidae incertae sedis</taxon>
        <taxon>Tribolium</taxon>
    </lineage>
</organism>
<reference evidence="2 3" key="1">
    <citation type="journal article" date="2008" name="Nature">
        <title>The genome of the model beetle and pest Tribolium castaneum.</title>
        <authorList>
            <consortium name="Tribolium Genome Sequencing Consortium"/>
            <person name="Richards S."/>
            <person name="Gibbs R.A."/>
            <person name="Weinstock G.M."/>
            <person name="Brown S.J."/>
            <person name="Denell R."/>
            <person name="Beeman R.W."/>
            <person name="Gibbs R."/>
            <person name="Beeman R.W."/>
            <person name="Brown S.J."/>
            <person name="Bucher G."/>
            <person name="Friedrich M."/>
            <person name="Grimmelikhuijzen C.J."/>
            <person name="Klingler M."/>
            <person name="Lorenzen M."/>
            <person name="Richards S."/>
            <person name="Roth S."/>
            <person name="Schroder R."/>
            <person name="Tautz D."/>
            <person name="Zdobnov E.M."/>
            <person name="Muzny D."/>
            <person name="Gibbs R.A."/>
            <person name="Weinstock G.M."/>
            <person name="Attaway T."/>
            <person name="Bell S."/>
            <person name="Buhay C.J."/>
            <person name="Chandrabose M.N."/>
            <person name="Chavez D."/>
            <person name="Clerk-Blankenburg K.P."/>
            <person name="Cree A."/>
            <person name="Dao M."/>
            <person name="Davis C."/>
            <person name="Chacko J."/>
            <person name="Dinh H."/>
            <person name="Dugan-Rocha S."/>
            <person name="Fowler G."/>
            <person name="Garner T.T."/>
            <person name="Garnes J."/>
            <person name="Gnirke A."/>
            <person name="Hawes A."/>
            <person name="Hernandez J."/>
            <person name="Hines S."/>
            <person name="Holder M."/>
            <person name="Hume J."/>
            <person name="Jhangiani S.N."/>
            <person name="Joshi V."/>
            <person name="Khan Z.M."/>
            <person name="Jackson L."/>
            <person name="Kovar C."/>
            <person name="Kowis A."/>
            <person name="Lee S."/>
            <person name="Lewis L.R."/>
            <person name="Margolis J."/>
            <person name="Morgan M."/>
            <person name="Nazareth L.V."/>
            <person name="Nguyen N."/>
            <person name="Okwuonu G."/>
            <person name="Parker D."/>
            <person name="Richards S."/>
            <person name="Ruiz S.J."/>
            <person name="Santibanez J."/>
            <person name="Savard J."/>
            <person name="Scherer S.E."/>
            <person name="Schneider B."/>
            <person name="Sodergren E."/>
            <person name="Tautz D."/>
            <person name="Vattahil S."/>
            <person name="Villasana D."/>
            <person name="White C.S."/>
            <person name="Wright R."/>
            <person name="Park Y."/>
            <person name="Beeman R.W."/>
            <person name="Lord J."/>
            <person name="Oppert B."/>
            <person name="Lorenzen M."/>
            <person name="Brown S."/>
            <person name="Wang L."/>
            <person name="Savard J."/>
            <person name="Tautz D."/>
            <person name="Richards S."/>
            <person name="Weinstock G."/>
            <person name="Gibbs R.A."/>
            <person name="Liu Y."/>
            <person name="Worley K."/>
            <person name="Weinstock G."/>
            <person name="Elsik C.G."/>
            <person name="Reese J.T."/>
            <person name="Elhaik E."/>
            <person name="Landan G."/>
            <person name="Graur D."/>
            <person name="Arensburger P."/>
            <person name="Atkinson P."/>
            <person name="Beeman R.W."/>
            <person name="Beidler J."/>
            <person name="Brown S.J."/>
            <person name="Demuth J.P."/>
            <person name="Drury D.W."/>
            <person name="Du Y.Z."/>
            <person name="Fujiwara H."/>
            <person name="Lorenzen M."/>
            <person name="Maselli V."/>
            <person name="Osanai M."/>
            <person name="Park Y."/>
            <person name="Robertson H.M."/>
            <person name="Tu Z."/>
            <person name="Wang J.J."/>
            <person name="Wang S."/>
            <person name="Richards S."/>
            <person name="Song H."/>
            <person name="Zhang L."/>
            <person name="Sodergren E."/>
            <person name="Werner D."/>
            <person name="Stanke M."/>
            <person name="Morgenstern B."/>
            <person name="Solovyev V."/>
            <person name="Kosarev P."/>
            <person name="Brown G."/>
            <person name="Chen H.C."/>
            <person name="Ermolaeva O."/>
            <person name="Hlavina W."/>
            <person name="Kapustin Y."/>
            <person name="Kiryutin B."/>
            <person name="Kitts P."/>
            <person name="Maglott D."/>
            <person name="Pruitt K."/>
            <person name="Sapojnikov V."/>
            <person name="Souvorov A."/>
            <person name="Mackey A.J."/>
            <person name="Waterhouse R.M."/>
            <person name="Wyder S."/>
            <person name="Zdobnov E.M."/>
            <person name="Zdobnov E.M."/>
            <person name="Wyder S."/>
            <person name="Kriventseva E.V."/>
            <person name="Kadowaki T."/>
            <person name="Bork P."/>
            <person name="Aranda M."/>
            <person name="Bao R."/>
            <person name="Beermann A."/>
            <person name="Berns N."/>
            <person name="Bolognesi R."/>
            <person name="Bonneton F."/>
            <person name="Bopp D."/>
            <person name="Brown S.J."/>
            <person name="Bucher G."/>
            <person name="Butts T."/>
            <person name="Chaumot A."/>
            <person name="Denell R.E."/>
            <person name="Ferrier D.E."/>
            <person name="Friedrich M."/>
            <person name="Gordon C.M."/>
            <person name="Jindra M."/>
            <person name="Klingler M."/>
            <person name="Lan Q."/>
            <person name="Lattorff H.M."/>
            <person name="Laudet V."/>
            <person name="von Levetsow C."/>
            <person name="Liu Z."/>
            <person name="Lutz R."/>
            <person name="Lynch J.A."/>
            <person name="da Fonseca R.N."/>
            <person name="Posnien N."/>
            <person name="Reuter R."/>
            <person name="Roth S."/>
            <person name="Savard J."/>
            <person name="Schinko J.B."/>
            <person name="Schmitt C."/>
            <person name="Schoppmeier M."/>
            <person name="Schroder R."/>
            <person name="Shippy T.D."/>
            <person name="Simonnet F."/>
            <person name="Marques-Souza H."/>
            <person name="Tautz D."/>
            <person name="Tomoyasu Y."/>
            <person name="Trauner J."/>
            <person name="Van der Zee M."/>
            <person name="Vervoort M."/>
            <person name="Wittkopp N."/>
            <person name="Wimmer E.A."/>
            <person name="Yang X."/>
            <person name="Jones A.K."/>
            <person name="Sattelle D.B."/>
            <person name="Ebert P.R."/>
            <person name="Nelson D."/>
            <person name="Scott J.G."/>
            <person name="Beeman R.W."/>
            <person name="Muthukrishnan S."/>
            <person name="Kramer K.J."/>
            <person name="Arakane Y."/>
            <person name="Beeman R.W."/>
            <person name="Zhu Q."/>
            <person name="Hogenkamp D."/>
            <person name="Dixit R."/>
            <person name="Oppert B."/>
            <person name="Jiang H."/>
            <person name="Zou Z."/>
            <person name="Marshall J."/>
            <person name="Elpidina E."/>
            <person name="Vinokurov K."/>
            <person name="Oppert C."/>
            <person name="Zou Z."/>
            <person name="Evans J."/>
            <person name="Lu Z."/>
            <person name="Zhao P."/>
            <person name="Sumathipala N."/>
            <person name="Altincicek B."/>
            <person name="Vilcinskas A."/>
            <person name="Williams M."/>
            <person name="Hultmark D."/>
            <person name="Hetru C."/>
            <person name="Jiang H."/>
            <person name="Grimmelikhuijzen C.J."/>
            <person name="Hauser F."/>
            <person name="Cazzamali G."/>
            <person name="Williamson M."/>
            <person name="Park Y."/>
            <person name="Li B."/>
            <person name="Tanaka Y."/>
            <person name="Predel R."/>
            <person name="Neupert S."/>
            <person name="Schachtner J."/>
            <person name="Verleyen P."/>
            <person name="Raible F."/>
            <person name="Bork P."/>
            <person name="Friedrich M."/>
            <person name="Walden K.K."/>
            <person name="Robertson H.M."/>
            <person name="Angeli S."/>
            <person name="Foret S."/>
            <person name="Bucher G."/>
            <person name="Schuetz S."/>
            <person name="Maleszka R."/>
            <person name="Wimmer E.A."/>
            <person name="Beeman R.W."/>
            <person name="Lorenzen M."/>
            <person name="Tomoyasu Y."/>
            <person name="Miller S.C."/>
            <person name="Grossmann D."/>
            <person name="Bucher G."/>
        </authorList>
    </citation>
    <scope>NUCLEOTIDE SEQUENCE [LARGE SCALE GENOMIC DNA]</scope>
    <source>
        <strain evidence="2 3">Georgia GA2</strain>
    </source>
</reference>
<dbReference type="Proteomes" id="UP000007266">
    <property type="component" value="Linkage group 5"/>
</dbReference>
<dbReference type="PhylomeDB" id="D6WL23"/>
<keyword evidence="3" id="KW-1185">Reference proteome</keyword>